<organism evidence="3 4">
    <name type="scientific">Alistipes finegoldii</name>
    <dbReference type="NCBI Taxonomy" id="214856"/>
    <lineage>
        <taxon>Bacteria</taxon>
        <taxon>Pseudomonadati</taxon>
        <taxon>Bacteroidota</taxon>
        <taxon>Bacteroidia</taxon>
        <taxon>Bacteroidales</taxon>
        <taxon>Rikenellaceae</taxon>
        <taxon>Alistipes</taxon>
    </lineage>
</organism>
<feature type="modified residue" description="3-oxoalanine (Ser)" evidence="1">
    <location>
        <position position="76"/>
    </location>
</feature>
<dbReference type="Proteomes" id="UP001055105">
    <property type="component" value="Unassembled WGS sequence"/>
</dbReference>
<proteinExistence type="predicted"/>
<dbReference type="Gene3D" id="3.30.1120.10">
    <property type="match status" value="1"/>
</dbReference>
<evidence type="ECO:0000259" key="2">
    <source>
        <dbReference type="Pfam" id="PF00884"/>
    </source>
</evidence>
<dbReference type="Gene3D" id="3.40.720.10">
    <property type="entry name" value="Alkaline Phosphatase, subunit A"/>
    <property type="match status" value="1"/>
</dbReference>
<reference evidence="3" key="1">
    <citation type="submission" date="2022-01" db="EMBL/GenBank/DDBJ databases">
        <title>Novel bile acid biosynthetic pathways are enriched in the microbiome of centenarians.</title>
        <authorList>
            <person name="Sato Y."/>
            <person name="Atarashi K."/>
            <person name="Plichta R.D."/>
            <person name="Arai Y."/>
            <person name="Sasajima S."/>
            <person name="Kearney M.S."/>
            <person name="Suda W."/>
            <person name="Takeshita K."/>
            <person name="Sasaki T."/>
            <person name="Okamoto S."/>
            <person name="Skelly N.A."/>
            <person name="Okamura Y."/>
            <person name="Vlamakis H."/>
            <person name="Li Y."/>
            <person name="Tanoue T."/>
            <person name="Takei H."/>
            <person name="Nittono H."/>
            <person name="Narushima S."/>
            <person name="Irie J."/>
            <person name="Itoh H."/>
            <person name="Moriya K."/>
            <person name="Sugiura Y."/>
            <person name="Suematsu M."/>
            <person name="Moritoki N."/>
            <person name="Shibata S."/>
            <person name="Littman R.D."/>
            <person name="Fischbach A.M."/>
            <person name="Uwamino Y."/>
            <person name="Inoue T."/>
            <person name="Honda A."/>
            <person name="Hattori M."/>
            <person name="Murai T."/>
            <person name="Xavier J.R."/>
            <person name="Hirose N."/>
            <person name="Honda K."/>
        </authorList>
    </citation>
    <scope>NUCLEOTIDE SEQUENCE</scope>
    <source>
        <strain evidence="3">CE91-St16</strain>
    </source>
</reference>
<dbReference type="RefSeq" id="WP_244076933.1">
    <property type="nucleotide sequence ID" value="NZ_AP025581.1"/>
</dbReference>
<dbReference type="InterPro" id="IPR017850">
    <property type="entry name" value="Alkaline_phosphatase_core_sf"/>
</dbReference>
<evidence type="ECO:0000313" key="4">
    <source>
        <dbReference type="Proteomes" id="UP001055105"/>
    </source>
</evidence>
<dbReference type="Pfam" id="PF00884">
    <property type="entry name" value="Sulfatase"/>
    <property type="match status" value="1"/>
</dbReference>
<dbReference type="PANTHER" id="PTHR43751">
    <property type="entry name" value="SULFATASE"/>
    <property type="match status" value="1"/>
</dbReference>
<dbReference type="InterPro" id="IPR000917">
    <property type="entry name" value="Sulfatase_N"/>
</dbReference>
<dbReference type="PROSITE" id="PS51257">
    <property type="entry name" value="PROKAR_LIPOPROTEIN"/>
    <property type="match status" value="1"/>
</dbReference>
<sequence length="485" mass="53890">MKNQLILTAASVGALSGCTQQENRPKDLNVVYILADDLGYGDLGCYGQTKIHTPNIDRLAAEGMLFTQHYAGCTVSAPSRSALMTGQHTGHTPIRGNKGGTGDDGVEGQHPIPADTYTLGKMFRQAGYVTGTFGKWGLGSPGSEGDPTYQGFDEFFGYNCQALAHKYYPTHLWHNREKILLDGNDLAHTAQYSHDIIQERTLDFIRRNKERKFFAFLAYTLPHAELLVPEDEIIEAYRGRFEEKPYAAKSGDYSPEGKHPIHYCSQPEPRTSFAAMVTRLDRYVGEVTELIDSLGLRERTIIVFTSDNGPHREGGADPDFFGSYGPLRGIKRDMYEGGIRVPMIARCPGLIAEGTRTDFVSAFWDVLPTFADMAGAEVPANVDGISMLPTLFGEKGQREHEYLYWEFHENGGKTAVRTGNWKGIRLNVGKDPEGPIELYDLSTDIHEDRNVADEHPEIVREIAEIMRTARIPSPLFNFGQANGAM</sequence>
<accession>A0AA37P4D0</accession>
<evidence type="ECO:0000313" key="3">
    <source>
        <dbReference type="EMBL" id="GKI20003.1"/>
    </source>
</evidence>
<comment type="caution">
    <text evidence="3">The sequence shown here is derived from an EMBL/GenBank/DDBJ whole genome shotgun (WGS) entry which is preliminary data.</text>
</comment>
<dbReference type="CDD" id="cd16145">
    <property type="entry name" value="ARS_like"/>
    <property type="match status" value="1"/>
</dbReference>
<dbReference type="EMBL" id="BQOL01000002">
    <property type="protein sequence ID" value="GKI20003.1"/>
    <property type="molecule type" value="Genomic_DNA"/>
</dbReference>
<feature type="domain" description="Sulfatase N-terminal" evidence="2">
    <location>
        <begin position="29"/>
        <end position="376"/>
    </location>
</feature>
<dbReference type="PANTHER" id="PTHR43751:SF3">
    <property type="entry name" value="SULFATASE N-TERMINAL DOMAIN-CONTAINING PROTEIN"/>
    <property type="match status" value="1"/>
</dbReference>
<evidence type="ECO:0000256" key="1">
    <source>
        <dbReference type="PIRSR" id="PIRSR600917-52"/>
    </source>
</evidence>
<protein>
    <submittedName>
        <fullName evidence="3">Arylsulfatase</fullName>
    </submittedName>
</protein>
<name>A0AA37P4D0_9BACT</name>
<dbReference type="SUPFAM" id="SSF53649">
    <property type="entry name" value="Alkaline phosphatase-like"/>
    <property type="match status" value="1"/>
</dbReference>
<comment type="PTM">
    <text evidence="1">The conversion to 3-oxoalanine (also known as C-formylglycine, FGly), of a serine or cysteine residue in prokaryotes and of a cysteine residue in eukaryotes, is critical for catalytic activity.</text>
</comment>
<dbReference type="InterPro" id="IPR052701">
    <property type="entry name" value="GAG_Ulvan_Degrading_Sulfatases"/>
</dbReference>
<gene>
    <name evidence="3" type="ORF">CE91St16_29110</name>
</gene>
<dbReference type="AlphaFoldDB" id="A0AA37P4D0"/>